<proteinExistence type="predicted"/>
<dbReference type="EMBL" id="AZHW01000742">
    <property type="protein sequence ID" value="ETW96793.1"/>
    <property type="molecule type" value="Genomic_DNA"/>
</dbReference>
<dbReference type="InterPro" id="IPR008638">
    <property type="entry name" value="FhaB/CdiA-like_TPS"/>
</dbReference>
<gene>
    <name evidence="3" type="ORF">ETSY1_25185</name>
</gene>
<evidence type="ECO:0000313" key="4">
    <source>
        <dbReference type="Proteomes" id="UP000019141"/>
    </source>
</evidence>
<dbReference type="SMART" id="SM00912">
    <property type="entry name" value="Haemagg_act"/>
    <property type="match status" value="1"/>
</dbReference>
<evidence type="ECO:0000256" key="1">
    <source>
        <dbReference type="SAM" id="SignalP"/>
    </source>
</evidence>
<organism evidence="3 4">
    <name type="scientific">Entotheonella factor</name>
    <dbReference type="NCBI Taxonomy" id="1429438"/>
    <lineage>
        <taxon>Bacteria</taxon>
        <taxon>Pseudomonadati</taxon>
        <taxon>Nitrospinota/Tectimicrobiota group</taxon>
        <taxon>Candidatus Tectimicrobiota</taxon>
        <taxon>Candidatus Entotheonellia</taxon>
        <taxon>Candidatus Entotheonellales</taxon>
        <taxon>Candidatus Entotheonellaceae</taxon>
        <taxon>Candidatus Entotheonella</taxon>
    </lineage>
</organism>
<dbReference type="HOGENOM" id="CLU_1238337_0_0_7"/>
<feature type="signal peptide" evidence="1">
    <location>
        <begin position="1"/>
        <end position="28"/>
    </location>
</feature>
<evidence type="ECO:0000313" key="3">
    <source>
        <dbReference type="EMBL" id="ETW96793.1"/>
    </source>
</evidence>
<keyword evidence="4" id="KW-1185">Reference proteome</keyword>
<dbReference type="SUPFAM" id="SSF51126">
    <property type="entry name" value="Pectin lyase-like"/>
    <property type="match status" value="1"/>
</dbReference>
<name>W4LFF9_ENTF1</name>
<dbReference type="Proteomes" id="UP000019141">
    <property type="component" value="Unassembled WGS sequence"/>
</dbReference>
<protein>
    <recommendedName>
        <fullName evidence="2">Filamentous haemagglutinin FhaB/tRNA nuclease CdiA-like TPS domain-containing protein</fullName>
    </recommendedName>
</protein>
<reference evidence="3 4" key="1">
    <citation type="journal article" date="2014" name="Nature">
        <title>An environmental bacterial taxon with a large and distinct metabolic repertoire.</title>
        <authorList>
            <person name="Wilson M.C."/>
            <person name="Mori T."/>
            <person name="Ruckert C."/>
            <person name="Uria A.R."/>
            <person name="Helf M.J."/>
            <person name="Takada K."/>
            <person name="Gernert C."/>
            <person name="Steffens U.A."/>
            <person name="Heycke N."/>
            <person name="Schmitt S."/>
            <person name="Rinke C."/>
            <person name="Helfrich E.J."/>
            <person name="Brachmann A.O."/>
            <person name="Gurgui C."/>
            <person name="Wakimoto T."/>
            <person name="Kracht M."/>
            <person name="Crusemann M."/>
            <person name="Hentschel U."/>
            <person name="Abe I."/>
            <person name="Matsunaga S."/>
            <person name="Kalinowski J."/>
            <person name="Takeyama H."/>
            <person name="Piel J."/>
        </authorList>
    </citation>
    <scope>NUCLEOTIDE SEQUENCE [LARGE SCALE GENOMIC DNA]</scope>
    <source>
        <strain evidence="4">TSY1</strain>
    </source>
</reference>
<accession>W4LFF9</accession>
<dbReference type="InterPro" id="IPR011050">
    <property type="entry name" value="Pectin_lyase_fold/virulence"/>
</dbReference>
<dbReference type="NCBIfam" id="TIGR01901">
    <property type="entry name" value="adhes_NPXG"/>
    <property type="match status" value="1"/>
</dbReference>
<keyword evidence="1" id="KW-0732">Signal</keyword>
<dbReference type="InterPro" id="IPR012334">
    <property type="entry name" value="Pectin_lyas_fold"/>
</dbReference>
<comment type="caution">
    <text evidence="3">The sequence shown here is derived from an EMBL/GenBank/DDBJ whole genome shotgun (WGS) entry which is preliminary data.</text>
</comment>
<feature type="domain" description="Filamentous haemagglutinin FhaB/tRNA nuclease CdiA-like TPS" evidence="2">
    <location>
        <begin position="39"/>
        <end position="147"/>
    </location>
</feature>
<dbReference type="AlphaFoldDB" id="W4LFF9"/>
<feature type="chain" id="PRO_5004844715" description="Filamentous haemagglutinin FhaB/tRNA nuclease CdiA-like TPS domain-containing protein" evidence="1">
    <location>
        <begin position="29"/>
        <end position="223"/>
    </location>
</feature>
<dbReference type="Gene3D" id="2.160.20.10">
    <property type="entry name" value="Single-stranded right-handed beta-helix, Pectin lyase-like"/>
    <property type="match status" value="1"/>
</dbReference>
<evidence type="ECO:0000259" key="2">
    <source>
        <dbReference type="SMART" id="SM00912"/>
    </source>
</evidence>
<sequence>MKLSVCPRALISRILGLALYLWCLGALASPDGQAQIIGADGTVVPGSNAIITDDLGEIRGTNLFHRFLEFNLASGNQATFLGPDMITNIISLVTGDNPSNIDGRINSQIPGANFFLLNPNGVIFGNNASLSVNGSFHVSTADSLRFDDDTVFNRDTVFTDDSAGDPGDPFAKPPVAFGFMGNRPSPIVIDGGNLSVPRGTLSVVGGDLTIMGGGCCRPLTASI</sequence>
<dbReference type="Pfam" id="PF05860">
    <property type="entry name" value="TPS"/>
    <property type="match status" value="1"/>
</dbReference>